<comment type="caution">
    <text evidence="4">The sequence shown here is derived from an EMBL/GenBank/DDBJ whole genome shotgun (WGS) entry which is preliminary data.</text>
</comment>
<evidence type="ECO:0000313" key="5">
    <source>
        <dbReference type="Proteomes" id="UP001211907"/>
    </source>
</evidence>
<dbReference type="SMART" id="SM00382">
    <property type="entry name" value="AAA"/>
    <property type="match status" value="2"/>
</dbReference>
<dbReference type="InterPro" id="IPR003593">
    <property type="entry name" value="AAA+_ATPase"/>
</dbReference>
<dbReference type="InterPro" id="IPR027417">
    <property type="entry name" value="P-loop_NTPase"/>
</dbReference>
<dbReference type="PANTHER" id="PTHR48103">
    <property type="entry name" value="MIDASIN-RELATED"/>
    <property type="match status" value="1"/>
</dbReference>
<dbReference type="Proteomes" id="UP001211907">
    <property type="component" value="Unassembled WGS sequence"/>
</dbReference>
<dbReference type="SUPFAM" id="SSF52540">
    <property type="entry name" value="P-loop containing nucleoside triphosphate hydrolases"/>
    <property type="match status" value="3"/>
</dbReference>
<keyword evidence="5" id="KW-1185">Reference proteome</keyword>
<dbReference type="GO" id="GO:0005524">
    <property type="term" value="F:ATP binding"/>
    <property type="evidence" value="ECO:0007669"/>
    <property type="project" value="UniProtKB-KW"/>
</dbReference>
<protein>
    <submittedName>
        <fullName evidence="4">AAA ATPase midasin</fullName>
    </submittedName>
</protein>
<dbReference type="InterPro" id="IPR041190">
    <property type="entry name" value="Midasin_AAA_lid_5"/>
</dbReference>
<dbReference type="Pfam" id="PF17867">
    <property type="entry name" value="AAA_lid_7"/>
    <property type="match status" value="1"/>
</dbReference>
<dbReference type="GO" id="GO:0000027">
    <property type="term" value="P:ribosomal large subunit assembly"/>
    <property type="evidence" value="ECO:0007669"/>
    <property type="project" value="TreeGrafter"/>
</dbReference>
<keyword evidence="1" id="KW-0547">Nucleotide-binding</keyword>
<proteinExistence type="predicted"/>
<accession>A0AAD5T0E3</accession>
<dbReference type="PANTHER" id="PTHR48103:SF2">
    <property type="entry name" value="MIDASIN"/>
    <property type="match status" value="1"/>
</dbReference>
<dbReference type="PROSITE" id="PS00675">
    <property type="entry name" value="SIGMA54_INTERACT_1"/>
    <property type="match status" value="1"/>
</dbReference>
<dbReference type="FunFam" id="3.40.50.300:FF:000582">
    <property type="entry name" value="Midasin"/>
    <property type="match status" value="1"/>
</dbReference>
<feature type="domain" description="AAA+ ATPase" evidence="3">
    <location>
        <begin position="758"/>
        <end position="1015"/>
    </location>
</feature>
<dbReference type="InterPro" id="IPR011704">
    <property type="entry name" value="ATPase_dyneun-rel_AAA"/>
</dbReference>
<dbReference type="GO" id="GO:0030687">
    <property type="term" value="C:preribosome, large subunit precursor"/>
    <property type="evidence" value="ECO:0007669"/>
    <property type="project" value="TreeGrafter"/>
</dbReference>
<dbReference type="GO" id="GO:0005634">
    <property type="term" value="C:nucleus"/>
    <property type="evidence" value="ECO:0007669"/>
    <property type="project" value="TreeGrafter"/>
</dbReference>
<dbReference type="GO" id="GO:0000055">
    <property type="term" value="P:ribosomal large subunit export from nucleus"/>
    <property type="evidence" value="ECO:0007669"/>
    <property type="project" value="TreeGrafter"/>
</dbReference>
<reference evidence="4" key="1">
    <citation type="submission" date="2020-05" db="EMBL/GenBank/DDBJ databases">
        <title>Phylogenomic resolution of chytrid fungi.</title>
        <authorList>
            <person name="Stajich J.E."/>
            <person name="Amses K."/>
            <person name="Simmons R."/>
            <person name="Seto K."/>
            <person name="Myers J."/>
            <person name="Bonds A."/>
            <person name="Quandt C.A."/>
            <person name="Barry K."/>
            <person name="Liu P."/>
            <person name="Grigoriev I."/>
            <person name="Longcore J.E."/>
            <person name="James T.Y."/>
        </authorList>
    </citation>
    <scope>NUCLEOTIDE SEQUENCE</scope>
    <source>
        <strain evidence="4">JEL0513</strain>
    </source>
</reference>
<evidence type="ECO:0000256" key="2">
    <source>
        <dbReference type="ARBA" id="ARBA00022840"/>
    </source>
</evidence>
<evidence type="ECO:0000256" key="1">
    <source>
        <dbReference type="ARBA" id="ARBA00022741"/>
    </source>
</evidence>
<gene>
    <name evidence="4" type="primary">MDN1_2</name>
    <name evidence="4" type="ORF">HK100_012068</name>
</gene>
<dbReference type="InterPro" id="IPR040848">
    <property type="entry name" value="AAA_lid_7"/>
</dbReference>
<dbReference type="Pfam" id="PF07728">
    <property type="entry name" value="AAA_5"/>
    <property type="match status" value="3"/>
</dbReference>
<dbReference type="Pfam" id="PF17865">
    <property type="entry name" value="AAA_lid_5"/>
    <property type="match status" value="1"/>
</dbReference>
<name>A0AAD5T0E3_9FUNG</name>
<evidence type="ECO:0000313" key="4">
    <source>
        <dbReference type="EMBL" id="KAJ3122261.1"/>
    </source>
</evidence>
<dbReference type="EMBL" id="JADGJH010000824">
    <property type="protein sequence ID" value="KAJ3122261.1"/>
    <property type="molecule type" value="Genomic_DNA"/>
</dbReference>
<evidence type="ECO:0000259" key="3">
    <source>
        <dbReference type="SMART" id="SM00382"/>
    </source>
</evidence>
<sequence length="1249" mass="137368">MQETEFVLDAADRLSTGQSTGTTPVVSQLLDSRTAFSTTVFAAPIPELAVATLRDACGLCSCLPNMLLLSSNKLLQQLSLQLLRPCTTREIAARPIVRRLLLDLVSRWLLPDFPVVEAICAHHSRGYLHAYDLYSTSTSSSTCSKKTYRDGFASPNSVIESGQSNSLTTLLFLHAFAELLPLAPHIQVIAFACFQKAALSPVSILCEALTVIFQEELASEKQQQKQEEPNFTAFLAIASSLYNLTRGSYISTITDLWDFAPIFELINLHARDLCHFTYDGAADAAVLLAYLVHIMANVLGMTDVERGGALEKFLGELYYTDERITLLRLFHEEEEEIARALMFNDDAAPFGNILTVITAADLSPFVVDIAGVLLPKPDISSVALLHDVGRTRQLVWTETTRRNLNRIAISVSIGAPVLVTGSSGVGKTSLVEEIARMVGQKDSKILLGTYVCQSEPGSFKWQPGILTTAVTNGRWVLIEDLDLAPLEVVSVLIPLLETGHLFIPARGEKVRAKQGFQLFATQTLSSGSGKFGLSSRMAGSNGEVGAALWNRITVDAIPGSEMIQVIETMYPNLGSQYNLGMHIVKTFEKLVETFHVTVSISRSVSFRDVIKWCNRLEKLHSEVLSSCRLNESDCKIESISLLARESLFREALECFTMMIQNTKVRERAAQCVAQILAIPNMRLEFFTEHYQPTLVTDAGEDEIGKNSVKIGAHSKVVVGRVTLSFAKNPTKAFETANKFAYTSLSLRLLEKLAVCISMQEAVLLTGETGTGKTTIVQQLANMCGKSLTVINMSQQSDSTDLLGGFKPVEATMIAMPMLERFEVLFGRTFSSTANSAFLESIRSAYIKKKWDILKLGFGNAVRMADKVLGLQKSMDGEPQVKKSKKRQADPALIADWIEFSTLVKAFSAQLDHLKNSFLFSFVEGTLVKAIVRGDWILLDEVNLASTETLESLSGILQSATGSLLLLERGDTEPIKRHSDFRLFACMNPANDAGKRDLPPGLLSRFSEIWVDSPDTIPQDLVLIIRKHLNSCLPPPTQGGNAIVANIAEFHTSIKAASESGYLVDGAGQKVYINLRTLTRALGFAASCAETYGLPRGIYEGCQMTYATILGKDSLVVAQKLFEKHIMNGIKNQGSFIRNVPKMDEDDDSQILFGTYWIKKGLLVPDVATKYVLTPSVDANLSRVARAVMARKYPVLIQGPTSAGKTSMVEYLAMRTGHRFIRVNNHEHTDLQEYIGTYVSNAEGKLVFRE</sequence>
<feature type="non-terminal residue" evidence="4">
    <location>
        <position position="1249"/>
    </location>
</feature>
<organism evidence="4 5">
    <name type="scientific">Physocladia obscura</name>
    <dbReference type="NCBI Taxonomy" id="109957"/>
    <lineage>
        <taxon>Eukaryota</taxon>
        <taxon>Fungi</taxon>
        <taxon>Fungi incertae sedis</taxon>
        <taxon>Chytridiomycota</taxon>
        <taxon>Chytridiomycota incertae sedis</taxon>
        <taxon>Chytridiomycetes</taxon>
        <taxon>Chytridiales</taxon>
        <taxon>Chytriomycetaceae</taxon>
        <taxon>Physocladia</taxon>
    </lineage>
</organism>
<dbReference type="AlphaFoldDB" id="A0AAD5T0E3"/>
<keyword evidence="2" id="KW-0067">ATP-binding</keyword>
<dbReference type="Gene3D" id="3.40.50.300">
    <property type="entry name" value="P-loop containing nucleotide triphosphate hydrolases"/>
    <property type="match status" value="3"/>
</dbReference>
<feature type="domain" description="AAA+ ATPase" evidence="3">
    <location>
        <begin position="413"/>
        <end position="516"/>
    </location>
</feature>
<dbReference type="InterPro" id="IPR025662">
    <property type="entry name" value="Sigma_54_int_dom_ATP-bd_1"/>
</dbReference>
<dbReference type="GO" id="GO:0016887">
    <property type="term" value="F:ATP hydrolysis activity"/>
    <property type="evidence" value="ECO:0007669"/>
    <property type="project" value="InterPro"/>
</dbReference>